<dbReference type="AlphaFoldDB" id="A0A550C4A6"/>
<feature type="compositionally biased region" description="Polar residues" evidence="1">
    <location>
        <begin position="129"/>
        <end position="147"/>
    </location>
</feature>
<gene>
    <name evidence="2" type="ORF">BD626DRAFT_585532</name>
</gene>
<dbReference type="EMBL" id="VDMD01000027">
    <property type="protein sequence ID" value="TRM59590.1"/>
    <property type="molecule type" value="Genomic_DNA"/>
</dbReference>
<comment type="caution">
    <text evidence="2">The sequence shown here is derived from an EMBL/GenBank/DDBJ whole genome shotgun (WGS) entry which is preliminary data.</text>
</comment>
<keyword evidence="3" id="KW-1185">Reference proteome</keyword>
<accession>A0A550C4A6</accession>
<dbReference type="Proteomes" id="UP000320762">
    <property type="component" value="Unassembled WGS sequence"/>
</dbReference>
<proteinExistence type="predicted"/>
<protein>
    <submittedName>
        <fullName evidence="2">Uncharacterized protein</fullName>
    </submittedName>
</protein>
<reference evidence="2 3" key="1">
    <citation type="journal article" date="2019" name="New Phytol.">
        <title>Comparative genomics reveals unique wood-decay strategies and fruiting body development in the Schizophyllaceae.</title>
        <authorList>
            <person name="Almasi E."/>
            <person name="Sahu N."/>
            <person name="Krizsan K."/>
            <person name="Balint B."/>
            <person name="Kovacs G.M."/>
            <person name="Kiss B."/>
            <person name="Cseklye J."/>
            <person name="Drula E."/>
            <person name="Henrissat B."/>
            <person name="Nagy I."/>
            <person name="Chovatia M."/>
            <person name="Adam C."/>
            <person name="LaButti K."/>
            <person name="Lipzen A."/>
            <person name="Riley R."/>
            <person name="Grigoriev I.V."/>
            <person name="Nagy L.G."/>
        </authorList>
    </citation>
    <scope>NUCLEOTIDE SEQUENCE [LARGE SCALE GENOMIC DNA]</scope>
    <source>
        <strain evidence="2 3">NL-1724</strain>
    </source>
</reference>
<evidence type="ECO:0000313" key="3">
    <source>
        <dbReference type="Proteomes" id="UP000320762"/>
    </source>
</evidence>
<feature type="region of interest" description="Disordered" evidence="1">
    <location>
        <begin position="121"/>
        <end position="162"/>
    </location>
</feature>
<organism evidence="2 3">
    <name type="scientific">Schizophyllum amplum</name>
    <dbReference type="NCBI Taxonomy" id="97359"/>
    <lineage>
        <taxon>Eukaryota</taxon>
        <taxon>Fungi</taxon>
        <taxon>Dikarya</taxon>
        <taxon>Basidiomycota</taxon>
        <taxon>Agaricomycotina</taxon>
        <taxon>Agaricomycetes</taxon>
        <taxon>Agaricomycetidae</taxon>
        <taxon>Agaricales</taxon>
        <taxon>Schizophyllaceae</taxon>
        <taxon>Schizophyllum</taxon>
    </lineage>
</organism>
<sequence>MDVNFQISAREVLRTFSTTMGRQRRHAHAQGLFRGALPRLQHHAIHLENRHPPVQAGAILGTIWTLDCTRSEVVSSKIRAGDFATGWGSTPGTWCASREAIEIRPASGIGASAFAPAVELDGRPRRTRQPNPTFLKSDSPYSKSDPYTTADPAILEARSRCT</sequence>
<evidence type="ECO:0000256" key="1">
    <source>
        <dbReference type="SAM" id="MobiDB-lite"/>
    </source>
</evidence>
<evidence type="ECO:0000313" key="2">
    <source>
        <dbReference type="EMBL" id="TRM59590.1"/>
    </source>
</evidence>
<name>A0A550C4A6_9AGAR</name>